<evidence type="ECO:0000313" key="3">
    <source>
        <dbReference type="Proteomes" id="UP000240418"/>
    </source>
</evidence>
<protein>
    <submittedName>
        <fullName evidence="1">Uncharacterized protein</fullName>
    </submittedName>
</protein>
<dbReference type="EMBL" id="PYGJ01000027">
    <property type="protein sequence ID" value="PSL14824.1"/>
    <property type="molecule type" value="Genomic_DNA"/>
</dbReference>
<organism evidence="1 3">
    <name type="scientific">Shimia abyssi</name>
    <dbReference type="NCBI Taxonomy" id="1662395"/>
    <lineage>
        <taxon>Bacteria</taxon>
        <taxon>Pseudomonadati</taxon>
        <taxon>Pseudomonadota</taxon>
        <taxon>Alphaproteobacteria</taxon>
        <taxon>Rhodobacterales</taxon>
        <taxon>Roseobacteraceae</taxon>
    </lineage>
</organism>
<evidence type="ECO:0000313" key="2">
    <source>
        <dbReference type="EMBL" id="PSL18568.1"/>
    </source>
</evidence>
<comment type="caution">
    <text evidence="1">The sequence shown here is derived from an EMBL/GenBank/DDBJ whole genome shotgun (WGS) entry which is preliminary data.</text>
</comment>
<gene>
    <name evidence="2" type="ORF">CLV88_110149</name>
    <name evidence="1" type="ORF">CLV88_12726</name>
</gene>
<sequence length="26" mass="2949">MGGPLFIQRVSELVYDFGHNARTNRA</sequence>
<dbReference type="AlphaFoldDB" id="A0A2P8EZC6"/>
<evidence type="ECO:0000313" key="1">
    <source>
        <dbReference type="EMBL" id="PSL14824.1"/>
    </source>
</evidence>
<name>A0A2P8EZC6_9RHOB</name>
<dbReference type="Proteomes" id="UP000240418">
    <property type="component" value="Unassembled WGS sequence"/>
</dbReference>
<feature type="non-terminal residue" evidence="1">
    <location>
        <position position="26"/>
    </location>
</feature>
<proteinExistence type="predicted"/>
<reference evidence="1 3" key="1">
    <citation type="submission" date="2018-03" db="EMBL/GenBank/DDBJ databases">
        <title>Genomic Encyclopedia of Archaeal and Bacterial Type Strains, Phase II (KMG-II): from individual species to whole genera.</title>
        <authorList>
            <person name="Goeker M."/>
        </authorList>
    </citation>
    <scope>NUCLEOTIDE SEQUENCE [LARGE SCALE GENOMIC DNA]</scope>
    <source>
        <strain evidence="1 3">DSM 100673</strain>
    </source>
</reference>
<keyword evidence="3" id="KW-1185">Reference proteome</keyword>
<dbReference type="EMBL" id="PYGJ01000010">
    <property type="protein sequence ID" value="PSL18568.1"/>
    <property type="molecule type" value="Genomic_DNA"/>
</dbReference>
<accession>A0A2P8EZC6</accession>